<name>A0A7S3V265_9STRA</name>
<organism evidence="8">
    <name type="scientific">Aplanochytrium stocchinoi</name>
    <dbReference type="NCBI Taxonomy" id="215587"/>
    <lineage>
        <taxon>Eukaryota</taxon>
        <taxon>Sar</taxon>
        <taxon>Stramenopiles</taxon>
        <taxon>Bigyra</taxon>
        <taxon>Labyrinthulomycetes</taxon>
        <taxon>Thraustochytrida</taxon>
        <taxon>Thraustochytriidae</taxon>
        <taxon>Aplanochytrium</taxon>
    </lineage>
</organism>
<dbReference type="AlphaFoldDB" id="A0A7S3V265"/>
<comment type="subcellular location">
    <subcellularLocation>
        <location evidence="1">Nucleus</location>
    </subcellularLocation>
</comment>
<evidence type="ECO:0000256" key="7">
    <source>
        <dbReference type="SAM" id="MobiDB-lite"/>
    </source>
</evidence>
<keyword evidence="3" id="KW-0805">Transcription regulation</keyword>
<dbReference type="PANTHER" id="PTHR13421">
    <property type="entry name" value="SNRNA-ACTIVATING PROTEIN COMPLEX SUBUNIT 3"/>
    <property type="match status" value="1"/>
</dbReference>
<dbReference type="GO" id="GO:0042795">
    <property type="term" value="P:snRNA transcription by RNA polymerase II"/>
    <property type="evidence" value="ECO:0007669"/>
    <property type="project" value="TreeGrafter"/>
</dbReference>
<evidence type="ECO:0000256" key="3">
    <source>
        <dbReference type="ARBA" id="ARBA00023015"/>
    </source>
</evidence>
<gene>
    <name evidence="8" type="ORF">ASTO00021_LOCUS17047</name>
</gene>
<dbReference type="GO" id="GO:0042796">
    <property type="term" value="P:snRNA transcription by RNA polymerase III"/>
    <property type="evidence" value="ECO:0007669"/>
    <property type="project" value="TreeGrafter"/>
</dbReference>
<protein>
    <recommendedName>
        <fullName evidence="9">snRNA-activating protein complex subunit 3</fullName>
    </recommendedName>
</protein>
<dbReference type="EMBL" id="HBIN01022194">
    <property type="protein sequence ID" value="CAE0447065.1"/>
    <property type="molecule type" value="Transcribed_RNA"/>
</dbReference>
<dbReference type="GO" id="GO:0003681">
    <property type="term" value="F:bent DNA binding"/>
    <property type="evidence" value="ECO:0007669"/>
    <property type="project" value="TreeGrafter"/>
</dbReference>
<evidence type="ECO:0000256" key="1">
    <source>
        <dbReference type="ARBA" id="ARBA00004123"/>
    </source>
</evidence>
<comment type="similarity">
    <text evidence="2">Belongs to the SNAPC3/SRD2 family.</text>
</comment>
<sequence>MSQPGNLSSASASTAESSVESFRKYLCCDAFALNSLKAINSSFSPESSGSRKPKYDFETDKLREPSAQEKIQKCINKKITAKLEKSVARDVKNIDDDISYENLIDDFERRWAGQVEYIGATSASLEKNAYIQEKNCVNAALRESVKLRVKRRKRKLEKVSHSLRNDSMLLSIRVYDTWRQNAEGRVLQEYLVQGMTTLYDFCSAVFCQQKLSYSLRCDSQATEQYLSGAQVDNEFLFIGNVFYCSGSFAKLRAKQLSQWIADSGTGASNPTVIDMADVAFEQLAKLKLGKRYLYSHNYCSCEHSIVVENVQRYHPSLPRDPNSYPYPTFQRRLKRYKCGICELVSARYTCYNNPISPEGLGLYCDRCVRSLLYTNSSNLNSFGRKAALKLFPYFHQ</sequence>
<dbReference type="InterPro" id="IPR022042">
    <property type="entry name" value="snRNA-activating_su3"/>
</dbReference>
<reference evidence="8" key="1">
    <citation type="submission" date="2021-01" db="EMBL/GenBank/DDBJ databases">
        <authorList>
            <person name="Corre E."/>
            <person name="Pelletier E."/>
            <person name="Niang G."/>
            <person name="Scheremetjew M."/>
            <person name="Finn R."/>
            <person name="Kale V."/>
            <person name="Holt S."/>
            <person name="Cochrane G."/>
            <person name="Meng A."/>
            <person name="Brown T."/>
            <person name="Cohen L."/>
        </authorList>
    </citation>
    <scope>NUCLEOTIDE SEQUENCE</scope>
    <source>
        <strain evidence="8">GSBS06</strain>
    </source>
</reference>
<dbReference type="GO" id="GO:0005634">
    <property type="term" value="C:nucleus"/>
    <property type="evidence" value="ECO:0007669"/>
    <property type="project" value="UniProtKB-SubCell"/>
</dbReference>
<keyword evidence="6" id="KW-0539">Nucleus</keyword>
<dbReference type="GO" id="GO:0019185">
    <property type="term" value="C:snRNA-activating protein complex"/>
    <property type="evidence" value="ECO:0007669"/>
    <property type="project" value="TreeGrafter"/>
</dbReference>
<evidence type="ECO:0008006" key="9">
    <source>
        <dbReference type="Google" id="ProtNLM"/>
    </source>
</evidence>
<evidence type="ECO:0000256" key="2">
    <source>
        <dbReference type="ARBA" id="ARBA00010410"/>
    </source>
</evidence>
<evidence type="ECO:0000256" key="5">
    <source>
        <dbReference type="ARBA" id="ARBA00023163"/>
    </source>
</evidence>
<proteinExistence type="inferred from homology"/>
<dbReference type="GO" id="GO:0001006">
    <property type="term" value="F:RNA polymerase III type 3 promoter sequence-specific DNA binding"/>
    <property type="evidence" value="ECO:0007669"/>
    <property type="project" value="TreeGrafter"/>
</dbReference>
<feature type="region of interest" description="Disordered" evidence="7">
    <location>
        <begin position="42"/>
        <end position="62"/>
    </location>
</feature>
<dbReference type="GO" id="GO:0000978">
    <property type="term" value="F:RNA polymerase II cis-regulatory region sequence-specific DNA binding"/>
    <property type="evidence" value="ECO:0007669"/>
    <property type="project" value="TreeGrafter"/>
</dbReference>
<keyword evidence="4" id="KW-0238">DNA-binding</keyword>
<evidence type="ECO:0000256" key="6">
    <source>
        <dbReference type="ARBA" id="ARBA00023242"/>
    </source>
</evidence>
<dbReference type="PANTHER" id="PTHR13421:SF16">
    <property type="entry name" value="SNRNA-ACTIVATING PROTEIN COMPLEX SUBUNIT 3"/>
    <property type="match status" value="1"/>
</dbReference>
<dbReference type="Pfam" id="PF12251">
    <property type="entry name" value="SNAPC3"/>
    <property type="match status" value="1"/>
</dbReference>
<keyword evidence="5" id="KW-0804">Transcription</keyword>
<feature type="compositionally biased region" description="Basic and acidic residues" evidence="7">
    <location>
        <begin position="53"/>
        <end position="62"/>
    </location>
</feature>
<evidence type="ECO:0000313" key="8">
    <source>
        <dbReference type="EMBL" id="CAE0447065.1"/>
    </source>
</evidence>
<dbReference type="GO" id="GO:0001046">
    <property type="term" value="F:core promoter sequence-specific DNA binding"/>
    <property type="evidence" value="ECO:0007669"/>
    <property type="project" value="TreeGrafter"/>
</dbReference>
<evidence type="ECO:0000256" key="4">
    <source>
        <dbReference type="ARBA" id="ARBA00023125"/>
    </source>
</evidence>
<accession>A0A7S3V265</accession>